<evidence type="ECO:0000313" key="4">
    <source>
        <dbReference type="Proteomes" id="UP001220324"/>
    </source>
</evidence>
<organism evidence="3 4">
    <name type="scientific">Penicillium frequentans</name>
    <dbReference type="NCBI Taxonomy" id="3151616"/>
    <lineage>
        <taxon>Eukaryota</taxon>
        <taxon>Fungi</taxon>
        <taxon>Dikarya</taxon>
        <taxon>Ascomycota</taxon>
        <taxon>Pezizomycotina</taxon>
        <taxon>Eurotiomycetes</taxon>
        <taxon>Eurotiomycetidae</taxon>
        <taxon>Eurotiales</taxon>
        <taxon>Aspergillaceae</taxon>
        <taxon>Penicillium</taxon>
    </lineage>
</organism>
<feature type="domain" description="Prokaryotic-type class I peptide chain release factors" evidence="2">
    <location>
        <begin position="50"/>
        <end position="175"/>
    </location>
</feature>
<dbReference type="SUPFAM" id="SSF110916">
    <property type="entry name" value="Peptidyl-tRNA hydrolase domain-like"/>
    <property type="match status" value="1"/>
</dbReference>
<accession>A0AAD6CVW1</accession>
<name>A0AAD6CVW1_9EURO</name>
<dbReference type="InterPro" id="IPR052104">
    <property type="entry name" value="Mito_Release_Factor_mL62"/>
</dbReference>
<dbReference type="InterPro" id="IPR000352">
    <property type="entry name" value="Pep_chain_release_fac_I"/>
</dbReference>
<dbReference type="AlphaFoldDB" id="A0AAD6CVW1"/>
<sequence>MGPRVTRLWVRTPWLRRFASTKGSSDHEVELARLWLKTLDSKTVPRQIGELSFSRSSGPGGQNVNKVNTKATLKVPLAALLPLVPRLLHPKLHTSRYASDRSQALIFQSDESRKQASNVDSCFDKLHQLLESAAKAVIPGETSPEQKDRVQKLQRAQNESRLKSKKFQSDKKSNRRGNKYDD</sequence>
<evidence type="ECO:0000259" key="2">
    <source>
        <dbReference type="Pfam" id="PF00472"/>
    </source>
</evidence>
<dbReference type="GO" id="GO:0016150">
    <property type="term" value="F:translation release factor activity, codon nonspecific"/>
    <property type="evidence" value="ECO:0007669"/>
    <property type="project" value="TreeGrafter"/>
</dbReference>
<dbReference type="EMBL" id="JAQIZZ010000005">
    <property type="protein sequence ID" value="KAJ5541092.1"/>
    <property type="molecule type" value="Genomic_DNA"/>
</dbReference>
<evidence type="ECO:0000256" key="1">
    <source>
        <dbReference type="SAM" id="MobiDB-lite"/>
    </source>
</evidence>
<comment type="caution">
    <text evidence="3">The sequence shown here is derived from an EMBL/GenBank/DDBJ whole genome shotgun (WGS) entry which is preliminary data.</text>
</comment>
<dbReference type="PANTHER" id="PTHR11075">
    <property type="entry name" value="PEPTIDE CHAIN RELEASE FACTOR"/>
    <property type="match status" value="1"/>
</dbReference>
<proteinExistence type="predicted"/>
<dbReference type="GO" id="GO:0004045">
    <property type="term" value="F:peptidyl-tRNA hydrolase activity"/>
    <property type="evidence" value="ECO:0007669"/>
    <property type="project" value="TreeGrafter"/>
</dbReference>
<dbReference type="Pfam" id="PF00472">
    <property type="entry name" value="RF-1"/>
    <property type="match status" value="1"/>
</dbReference>
<dbReference type="PANTHER" id="PTHR11075:SF54">
    <property type="entry name" value="LARGE RIBOSOMAL SUBUNIT PROTEIN ML62"/>
    <property type="match status" value="1"/>
</dbReference>
<dbReference type="GO" id="GO:0070126">
    <property type="term" value="P:mitochondrial translational termination"/>
    <property type="evidence" value="ECO:0007669"/>
    <property type="project" value="TreeGrafter"/>
</dbReference>
<dbReference type="Proteomes" id="UP001220324">
    <property type="component" value="Unassembled WGS sequence"/>
</dbReference>
<feature type="compositionally biased region" description="Basic and acidic residues" evidence="1">
    <location>
        <begin position="158"/>
        <end position="182"/>
    </location>
</feature>
<gene>
    <name evidence="3" type="ORF">N7494_006168</name>
</gene>
<dbReference type="GO" id="GO:0005762">
    <property type="term" value="C:mitochondrial large ribosomal subunit"/>
    <property type="evidence" value="ECO:0007669"/>
    <property type="project" value="TreeGrafter"/>
</dbReference>
<keyword evidence="4" id="KW-1185">Reference proteome</keyword>
<dbReference type="Gene3D" id="3.30.160.20">
    <property type="match status" value="1"/>
</dbReference>
<protein>
    <recommendedName>
        <fullName evidence="2">Prokaryotic-type class I peptide chain release factors domain-containing protein</fullName>
    </recommendedName>
</protein>
<feature type="region of interest" description="Disordered" evidence="1">
    <location>
        <begin position="137"/>
        <end position="182"/>
    </location>
</feature>
<evidence type="ECO:0000313" key="3">
    <source>
        <dbReference type="EMBL" id="KAJ5541092.1"/>
    </source>
</evidence>
<reference evidence="3 4" key="1">
    <citation type="journal article" date="2023" name="IMA Fungus">
        <title>Comparative genomic study of the Penicillium genus elucidates a diverse pangenome and 15 lateral gene transfer events.</title>
        <authorList>
            <person name="Petersen C."/>
            <person name="Sorensen T."/>
            <person name="Nielsen M.R."/>
            <person name="Sondergaard T.E."/>
            <person name="Sorensen J.L."/>
            <person name="Fitzpatrick D.A."/>
            <person name="Frisvad J.C."/>
            <person name="Nielsen K.L."/>
        </authorList>
    </citation>
    <scope>NUCLEOTIDE SEQUENCE [LARGE SCALE GENOMIC DNA]</scope>
    <source>
        <strain evidence="3 4">IBT 35679</strain>
    </source>
</reference>